<dbReference type="EMBL" id="CT573213">
    <property type="protein sequence ID" value="CAJ62534.1"/>
    <property type="molecule type" value="Genomic_DNA"/>
</dbReference>
<dbReference type="OrthoDB" id="3218196at2"/>
<dbReference type="AlphaFoldDB" id="Q0RIY1"/>
<dbReference type="HOGENOM" id="CLU_038241_1_0_11"/>
<accession>Q0RIY1</accession>
<evidence type="ECO:0000256" key="2">
    <source>
        <dbReference type="SAM" id="Phobius"/>
    </source>
</evidence>
<dbReference type="eggNOG" id="COG5278">
    <property type="taxonomic scope" value="Bacteria"/>
</dbReference>
<keyword evidence="2" id="KW-0472">Membrane</keyword>
<proteinExistence type="predicted"/>
<keyword evidence="2" id="KW-0812">Transmembrane</keyword>
<evidence type="ECO:0000313" key="4">
    <source>
        <dbReference type="Proteomes" id="UP000000657"/>
    </source>
</evidence>
<gene>
    <name evidence="3" type="ordered locus">FRAAL3891</name>
</gene>
<keyword evidence="2" id="KW-1133">Transmembrane helix</keyword>
<keyword evidence="4" id="KW-1185">Reference proteome</keyword>
<organism evidence="3 4">
    <name type="scientific">Frankia alni (strain DSM 45986 / CECT 9034 / ACN14a)</name>
    <dbReference type="NCBI Taxonomy" id="326424"/>
    <lineage>
        <taxon>Bacteria</taxon>
        <taxon>Bacillati</taxon>
        <taxon>Actinomycetota</taxon>
        <taxon>Actinomycetes</taxon>
        <taxon>Frankiales</taxon>
        <taxon>Frankiaceae</taxon>
        <taxon>Frankia</taxon>
    </lineage>
</organism>
<dbReference type="STRING" id="326424.FRAAL3891"/>
<feature type="transmembrane region" description="Helical" evidence="2">
    <location>
        <begin position="230"/>
        <end position="254"/>
    </location>
</feature>
<dbReference type="KEGG" id="fal:FRAAL3891"/>
<feature type="transmembrane region" description="Helical" evidence="2">
    <location>
        <begin position="413"/>
        <end position="432"/>
    </location>
</feature>
<dbReference type="Proteomes" id="UP000000657">
    <property type="component" value="Chromosome"/>
</dbReference>
<feature type="region of interest" description="Disordered" evidence="1">
    <location>
        <begin position="1"/>
        <end position="25"/>
    </location>
</feature>
<reference evidence="3 4" key="1">
    <citation type="journal article" date="2007" name="Genome Res.">
        <title>Genome characteristics of facultatively symbiotic Frankia sp. strains reflect host range and host plant biogeography.</title>
        <authorList>
            <person name="Normand P."/>
            <person name="Lapierre P."/>
            <person name="Tisa L.S."/>
            <person name="Gogarten J.P."/>
            <person name="Alloisio N."/>
            <person name="Bagnarol E."/>
            <person name="Bassi C.A."/>
            <person name="Berry A.M."/>
            <person name="Bickhart D.M."/>
            <person name="Choisne N."/>
            <person name="Couloux A."/>
            <person name="Cournoyer B."/>
            <person name="Cruveiller S."/>
            <person name="Daubin V."/>
            <person name="Demange N."/>
            <person name="Francino M.P."/>
            <person name="Goltsman E."/>
            <person name="Huang Y."/>
            <person name="Kopp O.R."/>
            <person name="Labarre L."/>
            <person name="Lapidus A."/>
            <person name="Lavire C."/>
            <person name="Marechal J."/>
            <person name="Martinez M."/>
            <person name="Mastronunzio J.E."/>
            <person name="Mullin B.C."/>
            <person name="Niemann J."/>
            <person name="Pujic P."/>
            <person name="Rawnsley T."/>
            <person name="Rouy Z."/>
            <person name="Schenowitz C."/>
            <person name="Sellstedt A."/>
            <person name="Tavares F."/>
            <person name="Tomkins J.P."/>
            <person name="Vallenet D."/>
            <person name="Valverde C."/>
            <person name="Wall L.G."/>
            <person name="Wang Y."/>
            <person name="Medigue C."/>
            <person name="Benson D.R."/>
        </authorList>
    </citation>
    <scope>NUCLEOTIDE SEQUENCE [LARGE SCALE GENOMIC DNA]</scope>
    <source>
        <strain evidence="4">DSM 45986 / CECT 9034 / ACN14a</strain>
    </source>
</reference>
<sequence>MAGGPETNGGRGGSPGRRGLRRRTATPPGRLRLLSIIVTVGLLVLWIAALATVRARQQALHSLRTDSGASFIAAQSLHADLSAADAAAARAFLAGGVEPPDQRAAYQRAIADASERIVDLARAAGPREPLTVLTEQLPVYTGEVERARANNRLGLVVGGAYLREASSLMQGTILPAADGLAAAAADRIDHDYRQASRVYHPVVVAVAGLATLAVLIVLQVRLFRRTNRILNPALVAATLLAALALGWTLAAFGVQRARLLDSRDDGYVPMTMTAQARALALRAWGDESLSLISRGNGAGLDADADAVSARLGYDAQGRPTGTGLLPATAALPGSDRAARGALAPTWQSYQASAVRVRALVAEVGGFQQAVALAQGGGTDAFRRFDTASTVVFDAGRGRFEQRLTAADDGLDPLPLAVTASLLFAAALALAGIQLRINDYR</sequence>
<name>Q0RIY1_FRAAA</name>
<evidence type="ECO:0000256" key="1">
    <source>
        <dbReference type="SAM" id="MobiDB-lite"/>
    </source>
</evidence>
<feature type="transmembrane region" description="Helical" evidence="2">
    <location>
        <begin position="31"/>
        <end position="53"/>
    </location>
</feature>
<evidence type="ECO:0000313" key="3">
    <source>
        <dbReference type="EMBL" id="CAJ62534.1"/>
    </source>
</evidence>
<protein>
    <submittedName>
        <fullName evidence="3">Secreted protein</fullName>
    </submittedName>
</protein>
<feature type="transmembrane region" description="Helical" evidence="2">
    <location>
        <begin position="198"/>
        <end position="218"/>
    </location>
</feature>
<feature type="compositionally biased region" description="Gly residues" evidence="1">
    <location>
        <begin position="1"/>
        <end position="16"/>
    </location>
</feature>